<dbReference type="Proteomes" id="UP000199516">
    <property type="component" value="Unassembled WGS sequence"/>
</dbReference>
<organism evidence="4 5">
    <name type="scientific">Alteribacillus iranensis</name>
    <dbReference type="NCBI Taxonomy" id="930128"/>
    <lineage>
        <taxon>Bacteria</taxon>
        <taxon>Bacillati</taxon>
        <taxon>Bacillota</taxon>
        <taxon>Bacilli</taxon>
        <taxon>Bacillales</taxon>
        <taxon>Bacillaceae</taxon>
        <taxon>Alteribacillus</taxon>
    </lineage>
</organism>
<name>A0A1I1ZRV2_9BACI</name>
<evidence type="ECO:0000256" key="1">
    <source>
        <dbReference type="ARBA" id="ARBA00093462"/>
    </source>
</evidence>
<protein>
    <submittedName>
        <fullName evidence="4">DnaD and phage-associated domain-containing protein</fullName>
    </submittedName>
</protein>
<dbReference type="STRING" id="930128.SAMN05192532_101346"/>
<dbReference type="InterPro" id="IPR006343">
    <property type="entry name" value="DnaB/C_C"/>
</dbReference>
<dbReference type="AlphaFoldDB" id="A0A1I1ZRV2"/>
<evidence type="ECO:0000259" key="3">
    <source>
        <dbReference type="Pfam" id="PF07261"/>
    </source>
</evidence>
<keyword evidence="5" id="KW-1185">Reference proteome</keyword>
<reference evidence="4 5" key="1">
    <citation type="submission" date="2016-10" db="EMBL/GenBank/DDBJ databases">
        <authorList>
            <person name="de Groot N.N."/>
        </authorList>
    </citation>
    <scope>NUCLEOTIDE SEQUENCE [LARGE SCALE GENOMIC DNA]</scope>
    <source>
        <strain evidence="4 5">DSM 23995</strain>
    </source>
</reference>
<dbReference type="SUPFAM" id="SSF158499">
    <property type="entry name" value="DnaD domain-like"/>
    <property type="match status" value="1"/>
</dbReference>
<evidence type="ECO:0000313" key="5">
    <source>
        <dbReference type="Proteomes" id="UP000199516"/>
    </source>
</evidence>
<dbReference type="Gene3D" id="1.10.10.630">
    <property type="entry name" value="DnaD domain-like"/>
    <property type="match status" value="1"/>
</dbReference>
<dbReference type="OrthoDB" id="1047417at2"/>
<evidence type="ECO:0000256" key="2">
    <source>
        <dbReference type="SAM" id="MobiDB-lite"/>
    </source>
</evidence>
<accession>A0A1I1ZRV2</accession>
<sequence>MNIQQERTAFYERQEREPLNSPAVALWYALMDAYEKAGFPQSFPMSVKSLTLRTGGSERTFYYARRKLMKRGFIKYSEGKYTILSLVTDNKETQPEHENRKTAIHAGKSAEEQWGYDSATIADEHTQPWGDYTAINAENDAEYYAGNRTEECPEEQWGYGSAMIAEKSAENDVASIAEERVEQPWGYDTANVAEEFAGNAAEQSFPGMSINNNISTKDLKGFKDLKKHKILKPKKPKSFKSLKGVKHISGNESNTGSDQKKTSSPMDLYVERGFGKMSTYIAKEITKWQNETSFTEPESMLLHAMNIAVRRGKRHWRYVTGILENWRKSGCTTVRQTDTFHHTNTQGGKKNERNWDAIFAQHARSFLRGERASSVYV</sequence>
<feature type="compositionally biased region" description="Basic residues" evidence="2">
    <location>
        <begin position="237"/>
        <end position="246"/>
    </location>
</feature>
<feature type="domain" description="DnaB/C C-terminal" evidence="3">
    <location>
        <begin position="271"/>
        <end position="337"/>
    </location>
</feature>
<dbReference type="PANTHER" id="PTHR37293">
    <property type="entry name" value="PHAGE REPLICATION PROTEIN-RELATED"/>
    <property type="match status" value="1"/>
</dbReference>
<comment type="similarity">
    <text evidence="1">Belongs to the DnaB/DnaD family.</text>
</comment>
<gene>
    <name evidence="4" type="ORF">SAMN05192532_101346</name>
</gene>
<dbReference type="Pfam" id="PF07261">
    <property type="entry name" value="DnaB_2"/>
    <property type="match status" value="1"/>
</dbReference>
<dbReference type="InterPro" id="IPR034829">
    <property type="entry name" value="DnaD-like_sf"/>
</dbReference>
<proteinExistence type="inferred from homology"/>
<feature type="compositionally biased region" description="Polar residues" evidence="2">
    <location>
        <begin position="250"/>
        <end position="265"/>
    </location>
</feature>
<dbReference type="RefSeq" id="WP_091656523.1">
    <property type="nucleotide sequence ID" value="NZ_FONT01000001.1"/>
</dbReference>
<dbReference type="EMBL" id="FONT01000001">
    <property type="protein sequence ID" value="SFE33170.1"/>
    <property type="molecule type" value="Genomic_DNA"/>
</dbReference>
<feature type="region of interest" description="Disordered" evidence="2">
    <location>
        <begin position="237"/>
        <end position="266"/>
    </location>
</feature>
<dbReference type="InterPro" id="IPR053162">
    <property type="entry name" value="DnaD"/>
</dbReference>
<dbReference type="NCBIfam" id="TIGR01446">
    <property type="entry name" value="DnaD_dom"/>
    <property type="match status" value="1"/>
</dbReference>
<dbReference type="PANTHER" id="PTHR37293:SF5">
    <property type="entry name" value="DNA REPLICATION PROTEIN"/>
    <property type="match status" value="1"/>
</dbReference>
<evidence type="ECO:0000313" key="4">
    <source>
        <dbReference type="EMBL" id="SFE33170.1"/>
    </source>
</evidence>